<dbReference type="PANTHER" id="PTHR36974">
    <property type="entry name" value="MEMBRANE PROTEIN-RELATED"/>
    <property type="match status" value="1"/>
</dbReference>
<keyword evidence="2" id="KW-1185">Reference proteome</keyword>
<accession>A0ABT0JSS3</accession>
<dbReference type="PANTHER" id="PTHR36974:SF1">
    <property type="entry name" value="DOXX FAMILY MEMBRANE PROTEIN"/>
    <property type="match status" value="1"/>
</dbReference>
<proteinExistence type="predicted"/>
<protein>
    <submittedName>
        <fullName evidence="1">DoxX family protein</fullName>
    </submittedName>
</protein>
<organism evidence="1 2">
    <name type="scientific">Frankia umida</name>
    <dbReference type="NCBI Taxonomy" id="573489"/>
    <lineage>
        <taxon>Bacteria</taxon>
        <taxon>Bacillati</taxon>
        <taxon>Actinomycetota</taxon>
        <taxon>Actinomycetes</taxon>
        <taxon>Frankiales</taxon>
        <taxon>Frankiaceae</taxon>
        <taxon>Frankia</taxon>
    </lineage>
</organism>
<evidence type="ECO:0000313" key="1">
    <source>
        <dbReference type="EMBL" id="MCK9874598.1"/>
    </source>
</evidence>
<dbReference type="EMBL" id="JALKFT010000002">
    <property type="protein sequence ID" value="MCK9874598.1"/>
    <property type="molecule type" value="Genomic_DNA"/>
</dbReference>
<sequence length="113" mass="11848">MSGVVHLVRPAVFEPSIPRALPKPREIVQISGVVELACAAGLAAGAGWAGRASAVVLLGVWPANLQMALDATTQARDGGQPRDIVRAALTWARMPLQIPMIRAVLTPQARIPA</sequence>
<comment type="caution">
    <text evidence="1">The sequence shown here is derived from an EMBL/GenBank/DDBJ whole genome shotgun (WGS) entry which is preliminary data.</text>
</comment>
<gene>
    <name evidence="1" type="ORF">MXD59_02170</name>
</gene>
<name>A0ABT0JSS3_9ACTN</name>
<evidence type="ECO:0000313" key="2">
    <source>
        <dbReference type="Proteomes" id="UP001201873"/>
    </source>
</evidence>
<reference evidence="1 2" key="1">
    <citation type="submission" date="2022-04" db="EMBL/GenBank/DDBJ databases">
        <title>Genome diversity in the genus Frankia.</title>
        <authorList>
            <person name="Carlos-Shanley C."/>
            <person name="Hahn D."/>
        </authorList>
    </citation>
    <scope>NUCLEOTIDE SEQUENCE [LARGE SCALE GENOMIC DNA]</scope>
    <source>
        <strain evidence="1 2">Ag45/Mut15</strain>
    </source>
</reference>
<dbReference type="Proteomes" id="UP001201873">
    <property type="component" value="Unassembled WGS sequence"/>
</dbReference>